<dbReference type="PANTHER" id="PTHR30408">
    <property type="entry name" value="TYPE-1 RESTRICTION ENZYME ECOKI SPECIFICITY PROTEIN"/>
    <property type="match status" value="1"/>
</dbReference>
<evidence type="ECO:0000313" key="5">
    <source>
        <dbReference type="EMBL" id="BDY11910.1"/>
    </source>
</evidence>
<evidence type="ECO:0000256" key="2">
    <source>
        <dbReference type="ARBA" id="ARBA00022747"/>
    </source>
</evidence>
<evidence type="ECO:0000313" key="6">
    <source>
        <dbReference type="Proteomes" id="UP001321445"/>
    </source>
</evidence>
<sequence>MSVRERYKQTEIGMIPEEWEVVKLGDFLKLKGGNAFKSKDFQKIGIPVLKISNILSSGNIDLSNCVKVKEDKKYNLYLLNEQDIVIAMSGATTGKIGKIKKEHLPLYLNQRVGKFDITNPSRLYSQYLYYNVTDSRFIEKLLVNAIGGAQPNISSRQIENLYIPLPSLPEQQKIAAILTSVDKKIEVIDEQIAKTEELKKGLMQKLLSEGIGHTEFKESEIGRIPKEWEVSTIGEVVVISIGRDLQEEHFSKKKTATHIYPVFSNTVDNQGLYGYYDFKEFEGQSLTVVGRGIGVGTAFTKNGGYGAIGRLIVLFPTKKIYPHFLTEYINYKIRIFSESSGIPQLTGKAIAKYKCPVPPIEEQQKIATILSSTDNKLDALRERKIRYETLKKGLMQKLLMGEVRVKV</sequence>
<evidence type="ECO:0000259" key="4">
    <source>
        <dbReference type="Pfam" id="PF01420"/>
    </source>
</evidence>
<dbReference type="InterPro" id="IPR000055">
    <property type="entry name" value="Restrct_endonuc_typeI_TRD"/>
</dbReference>
<gene>
    <name evidence="5" type="ORF">HCR_02220</name>
</gene>
<dbReference type="PANTHER" id="PTHR30408:SF12">
    <property type="entry name" value="TYPE I RESTRICTION ENZYME MJAVIII SPECIFICITY SUBUNIT"/>
    <property type="match status" value="1"/>
</dbReference>
<dbReference type="EMBL" id="AP027370">
    <property type="protein sequence ID" value="BDY11910.1"/>
    <property type="molecule type" value="Genomic_DNA"/>
</dbReference>
<evidence type="ECO:0000256" key="3">
    <source>
        <dbReference type="ARBA" id="ARBA00023125"/>
    </source>
</evidence>
<dbReference type="Pfam" id="PF01420">
    <property type="entry name" value="Methylase_S"/>
    <property type="match status" value="2"/>
</dbReference>
<dbReference type="Gene3D" id="1.10.287.1120">
    <property type="entry name" value="Bipartite methylase S protein"/>
    <property type="match status" value="1"/>
</dbReference>
<keyword evidence="5" id="KW-0540">Nuclease</keyword>
<protein>
    <submittedName>
        <fullName evidence="5">Restriction endonuclease subunit S</fullName>
    </submittedName>
</protein>
<keyword evidence="5" id="KW-0255">Endonuclease</keyword>
<dbReference type="SUPFAM" id="SSF116734">
    <property type="entry name" value="DNA methylase specificity domain"/>
    <property type="match status" value="2"/>
</dbReference>
<dbReference type="CDD" id="cd17278">
    <property type="entry name" value="RMtype1_S_LdeBORF1052P-TRD2-CR2"/>
    <property type="match status" value="1"/>
</dbReference>
<keyword evidence="2" id="KW-0680">Restriction system</keyword>
<accession>A0ABM8FI35</accession>
<keyword evidence="3" id="KW-0238">DNA-binding</keyword>
<feature type="domain" description="Type I restriction modification DNA specificity" evidence="4">
    <location>
        <begin position="16"/>
        <end position="194"/>
    </location>
</feature>
<evidence type="ECO:0000256" key="1">
    <source>
        <dbReference type="ARBA" id="ARBA00010923"/>
    </source>
</evidence>
<dbReference type="InterPro" id="IPR044946">
    <property type="entry name" value="Restrct_endonuc_typeI_TRD_sf"/>
</dbReference>
<feature type="domain" description="Type I restriction modification DNA specificity" evidence="4">
    <location>
        <begin position="225"/>
        <end position="383"/>
    </location>
</feature>
<name>A0ABM8FI35_9BACT</name>
<dbReference type="GO" id="GO:0004519">
    <property type="term" value="F:endonuclease activity"/>
    <property type="evidence" value="ECO:0007669"/>
    <property type="project" value="UniProtKB-KW"/>
</dbReference>
<comment type="similarity">
    <text evidence="1">Belongs to the type-I restriction system S methylase family.</text>
</comment>
<dbReference type="InterPro" id="IPR052021">
    <property type="entry name" value="Type-I_RS_S_subunit"/>
</dbReference>
<reference evidence="5 6" key="1">
    <citation type="submission" date="2023-03" db="EMBL/GenBank/DDBJ databases">
        <title>Description of Hydrogenimonas sp. ISO32.</title>
        <authorList>
            <person name="Mino S."/>
            <person name="Fukazawa S."/>
            <person name="Sawabe T."/>
        </authorList>
    </citation>
    <scope>NUCLEOTIDE SEQUENCE [LARGE SCALE GENOMIC DNA]</scope>
    <source>
        <strain evidence="5 6">ISO32</strain>
    </source>
</reference>
<organism evidence="5 6">
    <name type="scientific">Hydrogenimonas cancrithermarum</name>
    <dbReference type="NCBI Taxonomy" id="2993563"/>
    <lineage>
        <taxon>Bacteria</taxon>
        <taxon>Pseudomonadati</taxon>
        <taxon>Campylobacterota</taxon>
        <taxon>Epsilonproteobacteria</taxon>
        <taxon>Campylobacterales</taxon>
        <taxon>Hydrogenimonadaceae</taxon>
        <taxon>Hydrogenimonas</taxon>
    </lineage>
</organism>
<keyword evidence="5" id="KW-0378">Hydrolase</keyword>
<keyword evidence="6" id="KW-1185">Reference proteome</keyword>
<dbReference type="Gene3D" id="3.90.220.20">
    <property type="entry name" value="DNA methylase specificity domains"/>
    <property type="match status" value="2"/>
</dbReference>
<dbReference type="Proteomes" id="UP001321445">
    <property type="component" value="Chromosome"/>
</dbReference>
<proteinExistence type="inferred from homology"/>